<feature type="transmembrane region" description="Helical" evidence="1">
    <location>
        <begin position="39"/>
        <end position="60"/>
    </location>
</feature>
<keyword evidence="1" id="KW-0472">Membrane</keyword>
<proteinExistence type="predicted"/>
<dbReference type="AlphaFoldDB" id="A0AAW3GQ05"/>
<gene>
    <name evidence="2" type="ORF">AT55_02127</name>
</gene>
<organism evidence="2 3">
    <name type="scientific">Streptococcus equi subsp. zooepidemicus Sz4is</name>
    <dbReference type="NCBI Taxonomy" id="1381082"/>
    <lineage>
        <taxon>Bacteria</taxon>
        <taxon>Bacillati</taxon>
        <taxon>Bacillota</taxon>
        <taxon>Bacilli</taxon>
        <taxon>Lactobacillales</taxon>
        <taxon>Streptococcaceae</taxon>
        <taxon>Streptococcus</taxon>
    </lineage>
</organism>
<dbReference type="EMBL" id="JAUE01000015">
    <property type="protein sequence ID" value="KIS19145.1"/>
    <property type="molecule type" value="Genomic_DNA"/>
</dbReference>
<dbReference type="CDD" id="cd20729">
    <property type="entry name" value="PoNe_LXG-like"/>
    <property type="match status" value="1"/>
</dbReference>
<reference evidence="2 3" key="1">
    <citation type="submission" date="2013-11" db="EMBL/GenBank/DDBJ databases">
        <authorList>
            <person name="da Piedade I."/>
            <person name="Tang M.H.E."/>
            <person name="Bojesen A.M."/>
        </authorList>
    </citation>
    <scope>NUCLEOTIDE SEQUENCE [LARGE SCALE GENOMIC DNA]</scope>
    <source>
        <strain evidence="2 3">Sz4is</strain>
    </source>
</reference>
<keyword evidence="1" id="KW-1133">Transmembrane helix</keyword>
<protein>
    <submittedName>
        <fullName evidence="2">Membrane protein</fullName>
    </submittedName>
</protein>
<dbReference type="RefSeq" id="WP_024273205.1">
    <property type="nucleotide sequence ID" value="NZ_JAUE01000015.1"/>
</dbReference>
<comment type="caution">
    <text evidence="2">The sequence shown here is derived from an EMBL/GenBank/DDBJ whole genome shotgun (WGS) entry which is preliminary data.</text>
</comment>
<name>A0AAW3GQ05_STRSZ</name>
<evidence type="ECO:0000256" key="1">
    <source>
        <dbReference type="SAM" id="Phobius"/>
    </source>
</evidence>
<dbReference type="Proteomes" id="UP000032278">
    <property type="component" value="Unassembled WGS sequence"/>
</dbReference>
<sequence length="406" mass="44141">MARYLETTAKRLQAAQERDRARFEAVAAEDRASQGWVDLALSLVTIVVGVAAIVMTARAATPLVVGACVVGSGTVAYGASNLYEAGHNIYLGSVGDGLTVATNPLRDTLFMGNDRLYHQIGGLFTTASAVMIPIGQTKSVAKGLTEFTIGEVGGFIGGQASYHGTRLLGGSEQDAQRAILVGNILAGYAASSAARRFSLNEPIAARVTKPTYNHQQLLKNLENSRLARQSSRFKSYVAREKLVGLKTAIARKVKGFNPEIASTKQKGNFGEIMADANLSKPIQGDRVTYNLRRVGRDVPRSLDTRLEKGIDGIYINEADGPSVVINEAKYGSSTLNPKTSDGKQMNRDWIENRIIETNFENLEDYLKVRNAMRQGDYDSVLSKVDAKGNVHHYRLDEDANIISDWP</sequence>
<evidence type="ECO:0000313" key="3">
    <source>
        <dbReference type="Proteomes" id="UP000032278"/>
    </source>
</evidence>
<accession>A0AAW3GQ05</accession>
<evidence type="ECO:0000313" key="2">
    <source>
        <dbReference type="EMBL" id="KIS19145.1"/>
    </source>
</evidence>
<keyword evidence="1" id="KW-0812">Transmembrane</keyword>